<evidence type="ECO:0000313" key="8">
    <source>
        <dbReference type="EMBL" id="QDE37858.1"/>
    </source>
</evidence>
<sequence>MEGRRSRAAPARDQRLGVTVNAVASTAAPAAPAPPTAQLPWLGIVAVLLGAVATTLTSRLTSIGLADVRGAVSAGFDEGAWIPTAFSASQMFIGPIAIFLGRAFSPRRVLLAGCVVYGVSEFLIPFAPNLRVMVLLQCVAGLGSGTFIPLTAAFILVGLPKKLWPWGLAAYAMNIILGLNVASSLEGWYVEHVRWDWIFWQNSILAVPMMFLYWFGLLRLPIDKAFLRGGDFRGMLTGAIGFTLVFIALDQGDRLDWFSSNFVIGMLAAGLIALGLFLLHETTLPAPSVDFRLLIRRNVFLCILLITATRFLVTSSNTLVANFLIQVRDLRPLEVGNALLWVALPQLIIAPSVAWLLNRIDARFAIGVGFSIATAGFLLSTGITSEWAEGDFKVALLLQAIGETLELTAVIYFFAHHIGPADGITFGAIIQTARLFGGELGTSLLISFTRKAEQYHSNLIGQHVLGDSPLTEARLNTYATAVGQLTQGTGSAQARGAGLLVAAVRRQAYTLSILDGFLLAACVGTVAVLIVLCLREPPELVTPPAVPPLPDPATAQRA</sequence>
<feature type="transmembrane region" description="Helical" evidence="6">
    <location>
        <begin position="39"/>
        <end position="60"/>
    </location>
</feature>
<evidence type="ECO:0000313" key="9">
    <source>
        <dbReference type="Proteomes" id="UP000316093"/>
    </source>
</evidence>
<evidence type="ECO:0000256" key="3">
    <source>
        <dbReference type="ARBA" id="ARBA00022692"/>
    </source>
</evidence>
<dbReference type="SUPFAM" id="SSF103473">
    <property type="entry name" value="MFS general substrate transporter"/>
    <property type="match status" value="1"/>
</dbReference>
<feature type="transmembrane region" description="Helical" evidence="6">
    <location>
        <begin position="299"/>
        <end position="326"/>
    </location>
</feature>
<evidence type="ECO:0000256" key="6">
    <source>
        <dbReference type="SAM" id="Phobius"/>
    </source>
</evidence>
<dbReference type="Gene3D" id="1.20.1250.20">
    <property type="entry name" value="MFS general substrate transporter like domains"/>
    <property type="match status" value="2"/>
</dbReference>
<evidence type="ECO:0000259" key="7">
    <source>
        <dbReference type="PROSITE" id="PS50850"/>
    </source>
</evidence>
<evidence type="ECO:0000256" key="4">
    <source>
        <dbReference type="ARBA" id="ARBA00022989"/>
    </source>
</evidence>
<feature type="transmembrane region" description="Helical" evidence="6">
    <location>
        <begin position="364"/>
        <end position="383"/>
    </location>
</feature>
<evidence type="ECO:0000256" key="2">
    <source>
        <dbReference type="ARBA" id="ARBA00022448"/>
    </source>
</evidence>
<organism evidence="8 9">
    <name type="scientific">Luteibacter pinisoli</name>
    <dbReference type="NCBI Taxonomy" id="2589080"/>
    <lineage>
        <taxon>Bacteria</taxon>
        <taxon>Pseudomonadati</taxon>
        <taxon>Pseudomonadota</taxon>
        <taxon>Gammaproteobacteria</taxon>
        <taxon>Lysobacterales</taxon>
        <taxon>Rhodanobacteraceae</taxon>
        <taxon>Luteibacter</taxon>
    </lineage>
</organism>
<dbReference type="GO" id="GO:0022857">
    <property type="term" value="F:transmembrane transporter activity"/>
    <property type="evidence" value="ECO:0007669"/>
    <property type="project" value="InterPro"/>
</dbReference>
<dbReference type="PANTHER" id="PTHR42718">
    <property type="entry name" value="MAJOR FACILITATOR SUPERFAMILY MULTIDRUG TRANSPORTER MFSC"/>
    <property type="match status" value="1"/>
</dbReference>
<keyword evidence="4 6" id="KW-1133">Transmembrane helix</keyword>
<dbReference type="InterPro" id="IPR036259">
    <property type="entry name" value="MFS_trans_sf"/>
</dbReference>
<dbReference type="KEGG" id="lpy:FIV34_00885"/>
<dbReference type="Proteomes" id="UP000316093">
    <property type="component" value="Chromosome"/>
</dbReference>
<feature type="transmembrane region" description="Helical" evidence="6">
    <location>
        <begin position="261"/>
        <end position="279"/>
    </location>
</feature>
<dbReference type="Pfam" id="PF07690">
    <property type="entry name" value="MFS_1"/>
    <property type="match status" value="1"/>
</dbReference>
<gene>
    <name evidence="8" type="ORF">FIV34_00885</name>
</gene>
<evidence type="ECO:0000256" key="5">
    <source>
        <dbReference type="ARBA" id="ARBA00023136"/>
    </source>
</evidence>
<keyword evidence="3 6" id="KW-0812">Transmembrane</keyword>
<dbReference type="InterPro" id="IPR011701">
    <property type="entry name" value="MFS"/>
</dbReference>
<dbReference type="AlphaFoldDB" id="A0A4Y5YZU1"/>
<proteinExistence type="predicted"/>
<protein>
    <submittedName>
        <fullName evidence="8">MFS transporter</fullName>
    </submittedName>
</protein>
<feature type="domain" description="Major facilitator superfamily (MFS) profile" evidence="7">
    <location>
        <begin position="43"/>
        <end position="539"/>
    </location>
</feature>
<dbReference type="GO" id="GO:0016020">
    <property type="term" value="C:membrane"/>
    <property type="evidence" value="ECO:0007669"/>
    <property type="project" value="UniProtKB-SubCell"/>
</dbReference>
<keyword evidence="5 6" id="KW-0472">Membrane</keyword>
<feature type="transmembrane region" description="Helical" evidence="6">
    <location>
        <begin position="109"/>
        <end position="128"/>
    </location>
</feature>
<feature type="transmembrane region" description="Helical" evidence="6">
    <location>
        <begin position="197"/>
        <end position="220"/>
    </location>
</feature>
<dbReference type="EMBL" id="CP041046">
    <property type="protein sequence ID" value="QDE37858.1"/>
    <property type="molecule type" value="Genomic_DNA"/>
</dbReference>
<name>A0A4Y5YZU1_9GAMM</name>
<feature type="transmembrane region" description="Helical" evidence="6">
    <location>
        <begin position="166"/>
        <end position="185"/>
    </location>
</feature>
<dbReference type="PROSITE" id="PS50850">
    <property type="entry name" value="MFS"/>
    <property type="match status" value="1"/>
</dbReference>
<feature type="transmembrane region" description="Helical" evidence="6">
    <location>
        <begin position="338"/>
        <end position="357"/>
    </location>
</feature>
<dbReference type="InterPro" id="IPR020846">
    <property type="entry name" value="MFS_dom"/>
</dbReference>
<dbReference type="OrthoDB" id="9812221at2"/>
<evidence type="ECO:0000256" key="1">
    <source>
        <dbReference type="ARBA" id="ARBA00004141"/>
    </source>
</evidence>
<feature type="transmembrane region" description="Helical" evidence="6">
    <location>
        <begin position="513"/>
        <end position="532"/>
    </location>
</feature>
<feature type="transmembrane region" description="Helical" evidence="6">
    <location>
        <begin position="232"/>
        <end position="249"/>
    </location>
</feature>
<keyword evidence="2" id="KW-0813">Transport</keyword>
<feature type="transmembrane region" description="Helical" evidence="6">
    <location>
        <begin position="134"/>
        <end position="159"/>
    </location>
</feature>
<keyword evidence="9" id="KW-1185">Reference proteome</keyword>
<reference evidence="8 9" key="1">
    <citation type="submission" date="2019-06" db="EMBL/GenBank/DDBJ databases">
        <title>A complete genome sequence for Luteibacter pinisoli MAH-14.</title>
        <authorList>
            <person name="Baltrus D.A."/>
        </authorList>
    </citation>
    <scope>NUCLEOTIDE SEQUENCE [LARGE SCALE GENOMIC DNA]</scope>
    <source>
        <strain evidence="8 9">MAH-14</strain>
    </source>
</reference>
<accession>A0A4Y5YZU1</accession>
<feature type="transmembrane region" description="Helical" evidence="6">
    <location>
        <begin position="80"/>
        <end position="100"/>
    </location>
</feature>
<dbReference type="PANTHER" id="PTHR42718:SF9">
    <property type="entry name" value="MAJOR FACILITATOR SUPERFAMILY MULTIDRUG TRANSPORTER MFSC"/>
    <property type="match status" value="1"/>
</dbReference>
<feature type="transmembrane region" description="Helical" evidence="6">
    <location>
        <begin position="395"/>
        <end position="415"/>
    </location>
</feature>
<comment type="subcellular location">
    <subcellularLocation>
        <location evidence="1">Membrane</location>
        <topology evidence="1">Multi-pass membrane protein</topology>
    </subcellularLocation>
</comment>